<name>A0ABR7MQV3_9BACT</name>
<dbReference type="SMART" id="SM00448">
    <property type="entry name" value="REC"/>
    <property type="match status" value="1"/>
</dbReference>
<dbReference type="InterPro" id="IPR001789">
    <property type="entry name" value="Sig_transdc_resp-reg_receiver"/>
</dbReference>
<evidence type="ECO:0000259" key="2">
    <source>
        <dbReference type="PROSITE" id="PS50110"/>
    </source>
</evidence>
<evidence type="ECO:0000259" key="3">
    <source>
        <dbReference type="PROSITE" id="PS50930"/>
    </source>
</evidence>
<dbReference type="SMART" id="SM00850">
    <property type="entry name" value="LytTR"/>
    <property type="match status" value="1"/>
</dbReference>
<feature type="domain" description="HTH LytTR-type" evidence="3">
    <location>
        <begin position="132"/>
        <end position="205"/>
    </location>
</feature>
<feature type="modified residue" description="4-aspartylphosphate" evidence="1">
    <location>
        <position position="53"/>
    </location>
</feature>
<dbReference type="PANTHER" id="PTHR37299">
    <property type="entry name" value="TRANSCRIPTIONAL REGULATOR-RELATED"/>
    <property type="match status" value="1"/>
</dbReference>
<evidence type="ECO:0000313" key="5">
    <source>
        <dbReference type="Proteomes" id="UP000622017"/>
    </source>
</evidence>
<dbReference type="PROSITE" id="PS50110">
    <property type="entry name" value="RESPONSE_REGULATORY"/>
    <property type="match status" value="1"/>
</dbReference>
<comment type="caution">
    <text evidence="4">The sequence shown here is derived from an EMBL/GenBank/DDBJ whole genome shotgun (WGS) entry which is preliminary data.</text>
</comment>
<dbReference type="InterPro" id="IPR011006">
    <property type="entry name" value="CheY-like_superfamily"/>
</dbReference>
<dbReference type="PANTHER" id="PTHR37299:SF1">
    <property type="entry name" value="STAGE 0 SPORULATION PROTEIN A HOMOLOG"/>
    <property type="match status" value="1"/>
</dbReference>
<organism evidence="4 5">
    <name type="scientific">Hymenobacter citatus</name>
    <dbReference type="NCBI Taxonomy" id="2763506"/>
    <lineage>
        <taxon>Bacteria</taxon>
        <taxon>Pseudomonadati</taxon>
        <taxon>Bacteroidota</taxon>
        <taxon>Cytophagia</taxon>
        <taxon>Cytophagales</taxon>
        <taxon>Hymenobacteraceae</taxon>
        <taxon>Hymenobacter</taxon>
    </lineage>
</organism>
<dbReference type="Pfam" id="PF04397">
    <property type="entry name" value="LytTR"/>
    <property type="match status" value="1"/>
</dbReference>
<keyword evidence="5" id="KW-1185">Reference proteome</keyword>
<dbReference type="EMBL" id="JACSCY010000031">
    <property type="protein sequence ID" value="MBC6613368.1"/>
    <property type="molecule type" value="Genomic_DNA"/>
</dbReference>
<dbReference type="Pfam" id="PF00072">
    <property type="entry name" value="Response_reg"/>
    <property type="match status" value="1"/>
</dbReference>
<feature type="domain" description="Response regulatory" evidence="2">
    <location>
        <begin position="2"/>
        <end position="113"/>
    </location>
</feature>
<dbReference type="Proteomes" id="UP000622017">
    <property type="component" value="Unassembled WGS sequence"/>
</dbReference>
<reference evidence="4 5" key="1">
    <citation type="submission" date="2020-08" db="EMBL/GenBank/DDBJ databases">
        <title>Hymenobacter sp.</title>
        <authorList>
            <person name="Kim M.K."/>
        </authorList>
    </citation>
    <scope>NUCLEOTIDE SEQUENCE [LARGE SCALE GENOMIC DNA]</scope>
    <source>
        <strain evidence="4 5">BT507</strain>
    </source>
</reference>
<accession>A0ABR7MQV3</accession>
<keyword evidence="1" id="KW-0597">Phosphoprotein</keyword>
<protein>
    <submittedName>
        <fullName evidence="4">Response regulator transcription factor</fullName>
    </submittedName>
</protein>
<dbReference type="Gene3D" id="2.40.50.1020">
    <property type="entry name" value="LytTr DNA-binding domain"/>
    <property type="match status" value="1"/>
</dbReference>
<sequence>MRAIALDDEPVALEVIQLLTEKVSVLEVTAYFTDCFAASEYVRHHPVDLVFLDINMPDMSGLEWLRSITSPPLVVFTTAYSEHAVQSYELNAVDYLLKPFSAARFLLACHKAYDQYTVRQQGPNRLGPSTALFLKSGYEQIRVLLQDILYVESQGNYVQFITTSQKVLTRLTMQEVAQLLPAHAFVRIHRSYFVAKNHITKLDRTTVWLHHVALPIGPGFAEQLTHITG</sequence>
<gene>
    <name evidence="4" type="ORF">H8B15_20775</name>
</gene>
<dbReference type="Gene3D" id="3.40.50.2300">
    <property type="match status" value="1"/>
</dbReference>
<dbReference type="InterPro" id="IPR007492">
    <property type="entry name" value="LytTR_DNA-bd_dom"/>
</dbReference>
<dbReference type="InterPro" id="IPR046947">
    <property type="entry name" value="LytR-like"/>
</dbReference>
<evidence type="ECO:0000313" key="4">
    <source>
        <dbReference type="EMBL" id="MBC6613368.1"/>
    </source>
</evidence>
<dbReference type="PROSITE" id="PS50930">
    <property type="entry name" value="HTH_LYTTR"/>
    <property type="match status" value="1"/>
</dbReference>
<dbReference type="SUPFAM" id="SSF52172">
    <property type="entry name" value="CheY-like"/>
    <property type="match status" value="1"/>
</dbReference>
<proteinExistence type="predicted"/>
<evidence type="ECO:0000256" key="1">
    <source>
        <dbReference type="PROSITE-ProRule" id="PRU00169"/>
    </source>
</evidence>